<reference evidence="2 3" key="1">
    <citation type="submission" date="2019-07" db="EMBL/GenBank/DDBJ databases">
        <title>R&amp;d 2014.</title>
        <authorList>
            <person name="Klenk H.-P."/>
        </authorList>
    </citation>
    <scope>NUCLEOTIDE SEQUENCE [LARGE SCALE GENOMIC DNA]</scope>
    <source>
        <strain evidence="2 3">DSM 43194</strain>
    </source>
</reference>
<dbReference type="InterPro" id="IPR029044">
    <property type="entry name" value="Nucleotide-diphossugar_trans"/>
</dbReference>
<dbReference type="OrthoDB" id="4529776at2"/>
<dbReference type="InterPro" id="IPR001173">
    <property type="entry name" value="Glyco_trans_2-like"/>
</dbReference>
<dbReference type="Proteomes" id="UP000317303">
    <property type="component" value="Unassembled WGS sequence"/>
</dbReference>
<dbReference type="Gene3D" id="3.90.550.10">
    <property type="entry name" value="Spore Coat Polysaccharide Biosynthesis Protein SpsA, Chain A"/>
    <property type="match status" value="1"/>
</dbReference>
<proteinExistence type="predicted"/>
<dbReference type="EMBL" id="VLJV01000002">
    <property type="protein sequence ID" value="TWH15947.1"/>
    <property type="molecule type" value="Genomic_DNA"/>
</dbReference>
<dbReference type="AlphaFoldDB" id="A0A660CB39"/>
<dbReference type="GO" id="GO:0016740">
    <property type="term" value="F:transferase activity"/>
    <property type="evidence" value="ECO:0007669"/>
    <property type="project" value="UniProtKB-KW"/>
</dbReference>
<dbReference type="CDD" id="cd00761">
    <property type="entry name" value="Glyco_tranf_GTA_type"/>
    <property type="match status" value="1"/>
</dbReference>
<organism evidence="2 3">
    <name type="scientific">Prauserella rugosa</name>
    <dbReference type="NCBI Taxonomy" id="43354"/>
    <lineage>
        <taxon>Bacteria</taxon>
        <taxon>Bacillati</taxon>
        <taxon>Actinomycetota</taxon>
        <taxon>Actinomycetes</taxon>
        <taxon>Pseudonocardiales</taxon>
        <taxon>Pseudonocardiaceae</taxon>
        <taxon>Prauserella</taxon>
    </lineage>
</organism>
<feature type="domain" description="Glycosyltransferase 2-like" evidence="1">
    <location>
        <begin position="8"/>
        <end position="125"/>
    </location>
</feature>
<evidence type="ECO:0000259" key="1">
    <source>
        <dbReference type="Pfam" id="PF00535"/>
    </source>
</evidence>
<name>A0A660CB39_9PSEU</name>
<protein>
    <submittedName>
        <fullName evidence="2">Glycosyl transferase family 2</fullName>
    </submittedName>
</protein>
<gene>
    <name evidence="2" type="ORF">JD82_04935</name>
</gene>
<keyword evidence="2" id="KW-0808">Transferase</keyword>
<evidence type="ECO:0000313" key="3">
    <source>
        <dbReference type="Proteomes" id="UP000317303"/>
    </source>
</evidence>
<dbReference type="Pfam" id="PF00535">
    <property type="entry name" value="Glycos_transf_2"/>
    <property type="match status" value="1"/>
</dbReference>
<accession>A0A660CB39</accession>
<evidence type="ECO:0000313" key="2">
    <source>
        <dbReference type="EMBL" id="TWH15947.1"/>
    </source>
</evidence>
<comment type="caution">
    <text evidence="2">The sequence shown here is derived from an EMBL/GenBank/DDBJ whole genome shotgun (WGS) entry which is preliminary data.</text>
</comment>
<dbReference type="SUPFAM" id="SSF53448">
    <property type="entry name" value="Nucleotide-diphospho-sugar transferases"/>
    <property type="match status" value="1"/>
</dbReference>
<keyword evidence="3" id="KW-1185">Reference proteome</keyword>
<sequence>MDRVNLISIITPVVAGRHHYLPQAYESLLAQTLPAGWEWEWIVQEDGDTGVLSALPDDRRIRAGAGRAGRAAMARTLGLARARGVLTRTLDADDELTPGALYRDITTLIDNPDISWCVSPAVDLHPDGTETSGPCDPPAGPLAPGTAAEGYRNNQLPVVGGTVTAYTELVRLLGGWPALPASEDVALLLALEAVSRGWMVGTTSLRYRKWPGQSTAEQTFRDTDEVEDRRATLLTRIQAFRRAGWSWSPSLLAEPLTMPA</sequence>